<reference evidence="3" key="1">
    <citation type="submission" date="2022-11" db="UniProtKB">
        <authorList>
            <consortium name="WormBaseParasite"/>
        </authorList>
    </citation>
    <scope>IDENTIFICATION</scope>
</reference>
<feature type="transmembrane region" description="Helical" evidence="1">
    <location>
        <begin position="104"/>
        <end position="122"/>
    </location>
</feature>
<evidence type="ECO:0000313" key="2">
    <source>
        <dbReference type="Proteomes" id="UP000887572"/>
    </source>
</evidence>
<proteinExistence type="predicted"/>
<organism evidence="2 3">
    <name type="scientific">Globodera rostochiensis</name>
    <name type="common">Golden nematode worm</name>
    <name type="synonym">Heterodera rostochiensis</name>
    <dbReference type="NCBI Taxonomy" id="31243"/>
    <lineage>
        <taxon>Eukaryota</taxon>
        <taxon>Metazoa</taxon>
        <taxon>Ecdysozoa</taxon>
        <taxon>Nematoda</taxon>
        <taxon>Chromadorea</taxon>
        <taxon>Rhabditida</taxon>
        <taxon>Tylenchina</taxon>
        <taxon>Tylenchomorpha</taxon>
        <taxon>Tylenchoidea</taxon>
        <taxon>Heteroderidae</taxon>
        <taxon>Heteroderinae</taxon>
        <taxon>Globodera</taxon>
    </lineage>
</organism>
<protein>
    <submittedName>
        <fullName evidence="3">Uncharacterized protein</fullName>
    </submittedName>
</protein>
<name>A0A914HAQ7_GLORO</name>
<keyword evidence="2" id="KW-1185">Reference proteome</keyword>
<keyword evidence="1" id="KW-0812">Transmembrane</keyword>
<keyword evidence="1" id="KW-0472">Membrane</keyword>
<evidence type="ECO:0000313" key="3">
    <source>
        <dbReference type="WBParaSite" id="Gr19_v10_g14847.t1"/>
    </source>
</evidence>
<dbReference type="Proteomes" id="UP000887572">
    <property type="component" value="Unplaced"/>
</dbReference>
<feature type="transmembrane region" description="Helical" evidence="1">
    <location>
        <begin position="74"/>
        <end position="98"/>
    </location>
</feature>
<evidence type="ECO:0000256" key="1">
    <source>
        <dbReference type="SAM" id="Phobius"/>
    </source>
</evidence>
<keyword evidence="1" id="KW-1133">Transmembrane helix</keyword>
<accession>A0A914HAQ7</accession>
<dbReference type="AlphaFoldDB" id="A0A914HAQ7"/>
<sequence>MQKFLEHFKFNSFSDALNIATQVFSEHRHHNGRPVRSVAQLRRHKRMQTVRDTIQSVFEIEEPSSSATSPPKICTFYVVSMLISFIGIVVGSGIELFFVHKMNSAPFVWAVIFCGVSTGATGHHL</sequence>
<dbReference type="WBParaSite" id="Gr19_v10_g14847.t1">
    <property type="protein sequence ID" value="Gr19_v10_g14847.t1"/>
    <property type="gene ID" value="Gr19_v10_g14847"/>
</dbReference>